<accession>A0A1F6TH10</accession>
<proteinExistence type="predicted"/>
<dbReference type="EMBL" id="MFSY01000125">
    <property type="protein sequence ID" value="OGI44401.1"/>
    <property type="molecule type" value="Genomic_DNA"/>
</dbReference>
<comment type="caution">
    <text evidence="2">The sequence shown here is derived from an EMBL/GenBank/DDBJ whole genome shotgun (WGS) entry which is preliminary data.</text>
</comment>
<dbReference type="AlphaFoldDB" id="A0A1F6TH10"/>
<gene>
    <name evidence="2" type="ORF">A2637_03065</name>
</gene>
<evidence type="ECO:0008006" key="4">
    <source>
        <dbReference type="Google" id="ProtNLM"/>
    </source>
</evidence>
<evidence type="ECO:0000313" key="2">
    <source>
        <dbReference type="EMBL" id="OGI44401.1"/>
    </source>
</evidence>
<name>A0A1F6TH10_9PROT</name>
<reference evidence="2 3" key="1">
    <citation type="journal article" date="2016" name="Nat. Commun.">
        <title>Thousands of microbial genomes shed light on interconnected biogeochemical processes in an aquifer system.</title>
        <authorList>
            <person name="Anantharaman K."/>
            <person name="Brown C.T."/>
            <person name="Hug L.A."/>
            <person name="Sharon I."/>
            <person name="Castelle C.J."/>
            <person name="Probst A.J."/>
            <person name="Thomas B.C."/>
            <person name="Singh A."/>
            <person name="Wilkins M.J."/>
            <person name="Karaoz U."/>
            <person name="Brodie E.L."/>
            <person name="Williams K.H."/>
            <person name="Hubbard S.S."/>
            <person name="Banfield J.F."/>
        </authorList>
    </citation>
    <scope>NUCLEOTIDE SEQUENCE [LARGE SCALE GENOMIC DNA]</scope>
</reference>
<organism evidence="2 3">
    <name type="scientific">Candidatus Muproteobacteria bacterium RIFCSPHIGHO2_01_FULL_65_16</name>
    <dbReference type="NCBI Taxonomy" id="1817764"/>
    <lineage>
        <taxon>Bacteria</taxon>
        <taxon>Pseudomonadati</taxon>
        <taxon>Pseudomonadota</taxon>
        <taxon>Candidatus Muproteobacteria</taxon>
    </lineage>
</organism>
<dbReference type="Proteomes" id="UP000179360">
    <property type="component" value="Unassembled WGS sequence"/>
</dbReference>
<sequence>MPQGGEEPMKKSLFFAALAAVSLAGCAGGAQDKEYNDLAAQAENEIKLANKTGFLWRDTEKFLKESKEAKEAGDTEKAMKLAQKALKQAQLAQQQAKDNANPRTMFSN</sequence>
<protein>
    <recommendedName>
        <fullName evidence="4">SoxXA-binding protein</fullName>
    </recommendedName>
</protein>
<feature type="region of interest" description="Disordered" evidence="1">
    <location>
        <begin position="89"/>
        <end position="108"/>
    </location>
</feature>
<evidence type="ECO:0000313" key="3">
    <source>
        <dbReference type="Proteomes" id="UP000179360"/>
    </source>
</evidence>
<evidence type="ECO:0000256" key="1">
    <source>
        <dbReference type="SAM" id="MobiDB-lite"/>
    </source>
</evidence>